<comment type="caution">
    <text evidence="4">The sequence shown here is derived from an EMBL/GenBank/DDBJ whole genome shotgun (WGS) entry which is preliminary data.</text>
</comment>
<organism evidence="4 5">
    <name type="scientific">Chlorella sorokiniana</name>
    <name type="common">Freshwater green alga</name>
    <dbReference type="NCBI Taxonomy" id="3076"/>
    <lineage>
        <taxon>Eukaryota</taxon>
        <taxon>Viridiplantae</taxon>
        <taxon>Chlorophyta</taxon>
        <taxon>core chlorophytes</taxon>
        <taxon>Trebouxiophyceae</taxon>
        <taxon>Chlorellales</taxon>
        <taxon>Chlorellaceae</taxon>
        <taxon>Chlorella clade</taxon>
        <taxon>Chlorella</taxon>
    </lineage>
</organism>
<evidence type="ECO:0000313" key="5">
    <source>
        <dbReference type="Proteomes" id="UP000239899"/>
    </source>
</evidence>
<feature type="domain" description="Fibronectin type-III" evidence="3">
    <location>
        <begin position="524"/>
        <end position="613"/>
    </location>
</feature>
<dbReference type="STRING" id="3076.A0A2P6U5G1"/>
<evidence type="ECO:0000256" key="1">
    <source>
        <dbReference type="ARBA" id="ARBA00022737"/>
    </source>
</evidence>
<dbReference type="PANTHER" id="PTHR46708">
    <property type="entry name" value="TENASCIN"/>
    <property type="match status" value="1"/>
</dbReference>
<dbReference type="InterPro" id="IPR003961">
    <property type="entry name" value="FN3_dom"/>
</dbReference>
<gene>
    <name evidence="4" type="ORF">C2E21_0017</name>
</gene>
<feature type="domain" description="Fibronectin type-III" evidence="3">
    <location>
        <begin position="719"/>
        <end position="820"/>
    </location>
</feature>
<dbReference type="PROSITE" id="PS50853">
    <property type="entry name" value="FN3"/>
    <property type="match status" value="3"/>
</dbReference>
<dbReference type="InterPro" id="IPR013783">
    <property type="entry name" value="Ig-like_fold"/>
</dbReference>
<evidence type="ECO:0000259" key="3">
    <source>
        <dbReference type="PROSITE" id="PS50853"/>
    </source>
</evidence>
<reference evidence="4 5" key="1">
    <citation type="journal article" date="2018" name="Plant J.">
        <title>Genome sequences of Chlorella sorokiniana UTEX 1602 and Micractinium conductrix SAG 241.80: implications to maltose excretion by a green alga.</title>
        <authorList>
            <person name="Arriola M.B."/>
            <person name="Velmurugan N."/>
            <person name="Zhang Y."/>
            <person name="Plunkett M.H."/>
            <person name="Hondzo H."/>
            <person name="Barney B.M."/>
        </authorList>
    </citation>
    <scope>NUCLEOTIDE SEQUENCE [LARGE SCALE GENOMIC DNA]</scope>
    <source>
        <strain evidence="5">UTEX 1602</strain>
    </source>
</reference>
<accession>A0A2P6U5G1</accession>
<evidence type="ECO:0000256" key="2">
    <source>
        <dbReference type="SAM" id="SignalP"/>
    </source>
</evidence>
<feature type="chain" id="PRO_5015153077" evidence="2">
    <location>
        <begin position="20"/>
        <end position="1578"/>
    </location>
</feature>
<dbReference type="Proteomes" id="UP000239899">
    <property type="component" value="Unassembled WGS sequence"/>
</dbReference>
<dbReference type="InterPro" id="IPR050991">
    <property type="entry name" value="ECM_Regulatory_Proteins"/>
</dbReference>
<keyword evidence="1" id="KW-0677">Repeat</keyword>
<dbReference type="InterPro" id="IPR036116">
    <property type="entry name" value="FN3_sf"/>
</dbReference>
<feature type="domain" description="Fibronectin type-III" evidence="3">
    <location>
        <begin position="824"/>
        <end position="923"/>
    </location>
</feature>
<name>A0A2P6U5G1_CHLSO</name>
<proteinExistence type="predicted"/>
<feature type="signal peptide" evidence="2">
    <location>
        <begin position="1"/>
        <end position="19"/>
    </location>
</feature>
<keyword evidence="2" id="KW-0732">Signal</keyword>
<evidence type="ECO:0000313" key="4">
    <source>
        <dbReference type="EMBL" id="PRW61549.1"/>
    </source>
</evidence>
<dbReference type="PANTHER" id="PTHR46708:SF2">
    <property type="entry name" value="FIBRONECTIN TYPE-III DOMAIN-CONTAINING PROTEIN"/>
    <property type="match status" value="1"/>
</dbReference>
<dbReference type="EMBL" id="LHPG02000001">
    <property type="protein sequence ID" value="PRW61549.1"/>
    <property type="molecule type" value="Genomic_DNA"/>
</dbReference>
<keyword evidence="5" id="KW-1185">Reference proteome</keyword>
<protein>
    <submittedName>
        <fullName evidence="4">Fibronectin-like isoform X1</fullName>
    </submittedName>
</protein>
<dbReference type="SUPFAM" id="SSF49265">
    <property type="entry name" value="Fibronectin type III"/>
    <property type="match status" value="3"/>
</dbReference>
<dbReference type="SMART" id="SM00060">
    <property type="entry name" value="FN3"/>
    <property type="match status" value="4"/>
</dbReference>
<dbReference type="Gene3D" id="2.60.40.10">
    <property type="entry name" value="Immunoglobulins"/>
    <property type="match status" value="2"/>
</dbReference>
<sequence>MGRRGLCAIIALALAAALGSELSATADPDSPATSLRRLAAISDDTECQQAALYIIPALPNVKDAAVFQRVRATYIDTVKSLGPAGAISDVLPTLVEPNRAKGGVSVHTTILFSGSCEAGKAAARTLHVKLLGDVRPLFYVPAPNARSLFGNVYMITVGFPYLADENSAKLVVPATVEGTNLAAQFSITWEDIPPSKIGELQSAAFKAAILRQLPAGAGVYFTTMITEGVSYRFGNHWRACAAPVPLTVAKSAGKTSQGGEVWPPGQPATTKAGRLVFNTNIHGTVFNTAAGRVTLTQFMQLLRSNTAAVFPRHTFGRMALEPGYGLRLVNDPTFPCTCEFVPPPTLTLAQAFGPNSATAVASGAANITWVRWQFTATPASGAGISQEADAPLVWWYNLAADTPYTISVVGITAAGQRVPGANTLSIQTPQAGAPTVAAANPTSSTQASVRVTPPNGQTVSLYVVKLCLQAQPTSCVEKNSTSIQLAFSGLTPGALFVVSATALIGSTVVPASNTLPLAMPQSGAPILLTAAATTARTGAATAAAPSGPAISKYVFTATSPSGAPDATSTVTDPLDGNFTGLRPATQYDVTVVGYRGATPTPPSNSLSFVTPAANAPLNTGTPRSPTLVFVNVVPPTIPPINGGSWVTFDVTLCPLAGPESACVTKRVGGTGRRLLAPPSNIPFSATPDTTYNLLTIAFSQSGEQSKQSMTAQVTTPAAIPWSVRVVPESPTQTSASIEIDLPIEGGPFDSIVLSVCPKPTSGAPNWDACPKTNCLPTQVDGCEVTGLTANTAFVVSGVAFTADGVATIRSSAAPFTTLPWPAPTIDSVEVGLVDLSTAVVTIVGPSVVPPGGYTRYNLTVCATNPAGDCTYQACTPVRAPPATTACTLTGLNQNTTFRVRAVAVQGSIVSEPSNFPYFRTKLQDPATLVSVQALSYDSGIACVKAPTLGGPWTGGFQCEVCYKGVCRDDVPKCTLNPRRRLLGPACQDSTTCELGTLESSTDFNVSCVALTATDAPSPESNSLVLTTEPAPAPPVITSPTNPVILQCTAPGGGPWATCTLELCEQPGPARRRQLRGDGGCFPISLSCPFVNGVAACDVTGKVRQETSYDVTSTAIKADGVRKSTTGPQPVYLLPYFPAPTVTAVFISGTSYNVTIVPVASPALIAWPVGGWNYFSIYTKAGNSSNEINQGFSCTAKNDANGVPQAVTCQVTLASSNLPAKFSAQGFQGDENTPKDTDLRTAEAEYYSPIAVVSGQSNSYDSGYVCVTPPSAGGPWVETQCRACQGSQCGDWQSCSPPSRRRHLLKGWPCDAYEGSKECVLNGLESLATYTVTCEALTSTAVASPPSNPGTFTTTQAPPPSVIKDPFNRVGVWCSPPDGGPWATCELSICAQPTRRRLLFIGCTPVTTTCAFESTPGGVVAACDLGGLVPQNLALTINATAIKADGVRKSEMGAQPSVQLDYYPKPTITTVNNVALNTYTVTVQPDTTTLPNPYPTNPTNGYSGWSYFSVVSSNCGTTKPAVQCIAVNDGSGVPQTVTCTVASDLPTPIDFTAVAVKNITGRPELVISTVSDPKTFVFT</sequence>